<dbReference type="AlphaFoldDB" id="A0A6I2MNI1"/>
<dbReference type="Proteomes" id="UP000443153">
    <property type="component" value="Unassembled WGS sequence"/>
</dbReference>
<comment type="caution">
    <text evidence="5">The sequence shown here is derived from an EMBL/GenBank/DDBJ whole genome shotgun (WGS) entry which is preliminary data.</text>
</comment>
<evidence type="ECO:0000256" key="2">
    <source>
        <dbReference type="ARBA" id="ARBA00022679"/>
    </source>
</evidence>
<evidence type="ECO:0000256" key="1">
    <source>
        <dbReference type="ARBA" id="ARBA00022676"/>
    </source>
</evidence>
<dbReference type="Gene3D" id="2.70.98.40">
    <property type="entry name" value="Glycoside hydrolase, family 65, N-terminal domain"/>
    <property type="match status" value="1"/>
</dbReference>
<dbReference type="SUPFAM" id="SSF48208">
    <property type="entry name" value="Six-hairpin glycosidases"/>
    <property type="match status" value="1"/>
</dbReference>
<keyword evidence="6" id="KW-1185">Reference proteome</keyword>
<dbReference type="RefSeq" id="WP_154365492.1">
    <property type="nucleotide sequence ID" value="NZ_WKJH01000004.1"/>
</dbReference>
<dbReference type="InterPro" id="IPR012341">
    <property type="entry name" value="6hp_glycosidase-like_sf"/>
</dbReference>
<dbReference type="InterPro" id="IPR052047">
    <property type="entry name" value="GH94_Enzymes"/>
</dbReference>
<dbReference type="EMBL" id="WKJH01000004">
    <property type="protein sequence ID" value="MRX64050.1"/>
    <property type="molecule type" value="Genomic_DNA"/>
</dbReference>
<evidence type="ECO:0000259" key="4">
    <source>
        <dbReference type="Pfam" id="PF17167"/>
    </source>
</evidence>
<dbReference type="InterPro" id="IPR011013">
    <property type="entry name" value="Gal_mutarotase_sf_dom"/>
</dbReference>
<keyword evidence="2" id="KW-0808">Transferase</keyword>
<dbReference type="GO" id="GO:0016757">
    <property type="term" value="F:glycosyltransferase activity"/>
    <property type="evidence" value="ECO:0007669"/>
    <property type="project" value="UniProtKB-KW"/>
</dbReference>
<organism evidence="5 6">
    <name type="scientific">Maribacter luteus</name>
    <dbReference type="NCBI Taxonomy" id="2594478"/>
    <lineage>
        <taxon>Bacteria</taxon>
        <taxon>Pseudomonadati</taxon>
        <taxon>Bacteroidota</taxon>
        <taxon>Flavobacteriia</taxon>
        <taxon>Flavobacteriales</taxon>
        <taxon>Flavobacteriaceae</taxon>
        <taxon>Maribacter</taxon>
    </lineage>
</organism>
<dbReference type="InterPro" id="IPR033432">
    <property type="entry name" value="GH94_catalytic"/>
</dbReference>
<dbReference type="Gene3D" id="2.60.420.10">
    <property type="entry name" value="Maltose phosphorylase, domain 3"/>
    <property type="match status" value="1"/>
</dbReference>
<evidence type="ECO:0000313" key="6">
    <source>
        <dbReference type="Proteomes" id="UP000443153"/>
    </source>
</evidence>
<dbReference type="Pfam" id="PF06165">
    <property type="entry name" value="GH94_b-supersand"/>
    <property type="match status" value="1"/>
</dbReference>
<proteinExistence type="predicted"/>
<feature type="domain" description="Glycosyl hydrolase 94 supersandwich" evidence="3">
    <location>
        <begin position="74"/>
        <end position="288"/>
    </location>
</feature>
<gene>
    <name evidence="5" type="ORF">GJ691_07695</name>
</gene>
<dbReference type="PANTHER" id="PTHR37469:SF2">
    <property type="entry name" value="CELLOBIONIC ACID PHOSPHORYLASE"/>
    <property type="match status" value="1"/>
</dbReference>
<dbReference type="SUPFAM" id="SSF74650">
    <property type="entry name" value="Galactose mutarotase-like"/>
    <property type="match status" value="1"/>
</dbReference>
<dbReference type="GO" id="GO:0030246">
    <property type="term" value="F:carbohydrate binding"/>
    <property type="evidence" value="ECO:0007669"/>
    <property type="project" value="InterPro"/>
</dbReference>
<reference evidence="5 6" key="1">
    <citation type="submission" date="2019-11" db="EMBL/GenBank/DDBJ databases">
        <title>Maribacter lutea sp. nov., a marine bacterium isolated from intertidal sand.</title>
        <authorList>
            <person name="Liu A."/>
        </authorList>
    </citation>
    <scope>NUCLEOTIDE SEQUENCE [LARGE SCALE GENOMIC DNA]</scope>
    <source>
        <strain evidence="5 6">RZ05</strain>
    </source>
</reference>
<dbReference type="InterPro" id="IPR037018">
    <property type="entry name" value="GH65_N"/>
</dbReference>
<accession>A0A6I2MNI1</accession>
<dbReference type="InterPro" id="IPR008928">
    <property type="entry name" value="6-hairpin_glycosidase_sf"/>
</dbReference>
<dbReference type="GO" id="GO:0005975">
    <property type="term" value="P:carbohydrate metabolic process"/>
    <property type="evidence" value="ECO:0007669"/>
    <property type="project" value="InterPro"/>
</dbReference>
<dbReference type="PANTHER" id="PTHR37469">
    <property type="entry name" value="CELLOBIONIC ACID PHOSPHORYLASE-RELATED"/>
    <property type="match status" value="1"/>
</dbReference>
<evidence type="ECO:0000313" key="5">
    <source>
        <dbReference type="EMBL" id="MRX64050.1"/>
    </source>
</evidence>
<sequence>MIRSVENGARLELDTAVKIPNASAFLWNKKMMVHMNCRGYAVAQFMQPEPAKYAHAPNLEAKTFMQPEQPYYTHHPGRFFYVKDEETDRLFSAPYAPAKTPLDSFVFSAGKSDILWKIEHDGLFIEMCLSLPTNEALEQWSFTVKNNSPKTRKISMYPYFPVGYMSWMNQSGQYDANLNAIICSSITPYQKYREYDKIKTLKDKTFLLADTIPTSWEVNQAAFEGDGGLHYPTGITGIELLKGDALYETPACVFQYREELQPGQEKTYRFLFGPAKDETEISDIKNRYFIERIEDKVTGFEKTKREYDDYIAKGKGCLQIKTPDAALDNFVNNWLPRQIYYHGETNRLSTDPQTRNYLQDNMGTGYIQKEVARQAYIKALCQQEESGAMPDGILIHEDAVLKYINQVPHTDHCVWLPICLKAYLDETNDYGLLQEIIPYKGNRKSATVSEHINLAMLWLYKTRDKRGLSYIEQGDWCDPMNMVGPKGIGVSGWLTMASSYAFKTWAQICINNNTEDIAKDFLIKAEELNSSINEHLWDGDRYARGITDDNVVFGVKKDPEGRIFLNTQSWALLSGSANVDKSKKIIDTVKNELESPYGVEMLAPSFTKMREDIGRVTQKFPGSAENGAVYNHAAAFYIFGLYEVGYTEKAFEILRRMIPGPDEKDLIQRGQLPVFVPNYYRGAYRQFPRTAGRSSQLFNTGAAPWLYRCLIDGLFGLRGDVDGLHINPRLPKEWNRAEAIREFRGATFKVNIQRESGISKTRVTVDDSLLQEQVIKDIQPRIYRVDIRIP</sequence>
<dbReference type="InterPro" id="IPR010383">
    <property type="entry name" value="Glyco_hydrolase_94_b-supersand"/>
</dbReference>
<dbReference type="Pfam" id="PF17167">
    <property type="entry name" value="Glyco_hydro_94"/>
    <property type="match status" value="1"/>
</dbReference>
<protein>
    <submittedName>
        <fullName evidence="5">NdvB protein</fullName>
    </submittedName>
</protein>
<dbReference type="Gene3D" id="1.50.10.10">
    <property type="match status" value="1"/>
</dbReference>
<evidence type="ECO:0000259" key="3">
    <source>
        <dbReference type="Pfam" id="PF06165"/>
    </source>
</evidence>
<name>A0A6I2MNI1_9FLAO</name>
<keyword evidence="1" id="KW-0328">Glycosyltransferase</keyword>
<feature type="domain" description="Glycosyl hydrolase 94 catalytic" evidence="4">
    <location>
        <begin position="318"/>
        <end position="716"/>
    </location>
</feature>
<dbReference type="OrthoDB" id="9769991at2"/>